<keyword evidence="6" id="KW-0460">Magnesium</keyword>
<keyword evidence="7" id="KW-1278">Translocase</keyword>
<dbReference type="InterPro" id="IPR023214">
    <property type="entry name" value="HAD_sf"/>
</dbReference>
<feature type="domain" description="P-type ATPase C-terminal" evidence="12">
    <location>
        <begin position="482"/>
        <end position="741"/>
    </location>
</feature>
<dbReference type="NCBIfam" id="TIGR01494">
    <property type="entry name" value="ATPase_P-type"/>
    <property type="match status" value="1"/>
</dbReference>
<comment type="caution">
    <text evidence="13">The sequence shown here is derived from an EMBL/GenBank/DDBJ whole genome shotgun (WGS) entry which is preliminary data.</text>
</comment>
<accession>A0A504Y7S7</accession>
<evidence type="ECO:0000256" key="10">
    <source>
        <dbReference type="SAM" id="MobiDB-lite"/>
    </source>
</evidence>
<feature type="transmembrane region" description="Helical" evidence="11">
    <location>
        <begin position="596"/>
        <end position="617"/>
    </location>
</feature>
<feature type="region of interest" description="Disordered" evidence="10">
    <location>
        <begin position="764"/>
        <end position="795"/>
    </location>
</feature>
<dbReference type="InterPro" id="IPR018303">
    <property type="entry name" value="ATPase_P-typ_P_site"/>
</dbReference>
<dbReference type="GO" id="GO:0005886">
    <property type="term" value="C:plasma membrane"/>
    <property type="evidence" value="ECO:0007669"/>
    <property type="project" value="TreeGrafter"/>
</dbReference>
<dbReference type="InterPro" id="IPR001757">
    <property type="entry name" value="P_typ_ATPase"/>
</dbReference>
<dbReference type="GO" id="GO:0016887">
    <property type="term" value="F:ATP hydrolysis activity"/>
    <property type="evidence" value="ECO:0007669"/>
    <property type="project" value="InterPro"/>
</dbReference>
<dbReference type="PROSITE" id="PS00154">
    <property type="entry name" value="ATPASE_E1_E2"/>
    <property type="match status" value="1"/>
</dbReference>
<keyword evidence="9 11" id="KW-0472">Membrane</keyword>
<evidence type="ECO:0000259" key="12">
    <source>
        <dbReference type="Pfam" id="PF16212"/>
    </source>
</evidence>
<feature type="compositionally biased region" description="Basic and acidic residues" evidence="10">
    <location>
        <begin position="775"/>
        <end position="790"/>
    </location>
</feature>
<keyword evidence="4" id="KW-0547">Nucleotide-binding</keyword>
<dbReference type="InterPro" id="IPR023299">
    <property type="entry name" value="ATPase_P-typ_cyto_dom_N"/>
</dbReference>
<dbReference type="AlphaFoldDB" id="A0A504Y7S7"/>
<dbReference type="Gene3D" id="3.40.50.1000">
    <property type="entry name" value="HAD superfamily/HAD-like"/>
    <property type="match status" value="1"/>
</dbReference>
<evidence type="ECO:0000256" key="5">
    <source>
        <dbReference type="ARBA" id="ARBA00022840"/>
    </source>
</evidence>
<dbReference type="GO" id="GO:0045332">
    <property type="term" value="P:phospholipid translocation"/>
    <property type="evidence" value="ECO:0007669"/>
    <property type="project" value="TreeGrafter"/>
</dbReference>
<dbReference type="SUPFAM" id="SSF56784">
    <property type="entry name" value="HAD-like"/>
    <property type="match status" value="1"/>
</dbReference>
<feature type="transmembrane region" description="Helical" evidence="11">
    <location>
        <begin position="546"/>
        <end position="566"/>
    </location>
</feature>
<dbReference type="GO" id="GO:0046872">
    <property type="term" value="F:metal ion binding"/>
    <property type="evidence" value="ECO:0007669"/>
    <property type="project" value="UniProtKB-KW"/>
</dbReference>
<dbReference type="InterPro" id="IPR036412">
    <property type="entry name" value="HAD-like_sf"/>
</dbReference>
<dbReference type="SUPFAM" id="SSF81660">
    <property type="entry name" value="Metal cation-transporting ATPase, ATP-binding domain N"/>
    <property type="match status" value="1"/>
</dbReference>
<dbReference type="OrthoDB" id="377733at2759"/>
<feature type="compositionally biased region" description="Polar residues" evidence="10">
    <location>
        <begin position="884"/>
        <end position="898"/>
    </location>
</feature>
<evidence type="ECO:0000256" key="6">
    <source>
        <dbReference type="ARBA" id="ARBA00022842"/>
    </source>
</evidence>
<dbReference type="STRING" id="46835.A0A504Y7S7"/>
<gene>
    <name evidence="13" type="ORF">FGIG_09227</name>
</gene>
<evidence type="ECO:0000313" key="14">
    <source>
        <dbReference type="Proteomes" id="UP000316759"/>
    </source>
</evidence>
<dbReference type="FunFam" id="3.40.50.1000:FF:000001">
    <property type="entry name" value="Phospholipid-transporting ATPase IC"/>
    <property type="match status" value="1"/>
</dbReference>
<dbReference type="InterPro" id="IPR032630">
    <property type="entry name" value="P_typ_ATPase_c"/>
</dbReference>
<sequence length="898" mass="100753">MESIQNGACCCLYEKHNQKGDKRGVIRRSLPGAGSHQQSEVEYLFSDKTGTLTENCMRFRRFATSVGSFCLKDKKIYSVIDEPQRRRSSCLEPEPRLGDSIDFTISTNSSSIYSDSSSVLGTRQPSERSITLSGINNLMMVLALCHTVRVERSLPGQEKNSKPRPGTPLMMDALTAEYRDPPKRGSSALRRASAAQAASAAVRASRRGQRYKLADYIYQASSPDEKAFVEASREMGIVYHGEDESGMQVVTLHGLALRYRLLAVLDFDPTRKCMTVVLRPVRAATYDAADTPILVLCKGAETAMLPKIRSPNSPGFGVPEDFRDPLCVGLSRTGQPGVGMSSKQVMDRVTEFANSGLRTLVIGAKLITSVEWSHLKSELDDARGLSRFCPTNLRTALQSYSLCRKVGIPLREKFTQCCLSATTVLCCRLTPLQKAEVVRMIKECRSPPPVTAAIGDGANDVSMILEAHVSFGLFGKEGRQAVRAADYAFSRFRFLKTAILFHGHIYYIRVAMLVLYFFYKNLVFTLPQMLFGFFCAYSAQSIYPEFYLVFFNITMTSIPIFLFGLFEKPIPRDILLTFPSLYRSNVRNRGLSRFNFLIWISLAVWHAFVIFFGVYFMAFRGQAGGGSNARTGYGGSAVGEIVCFGNLILMLIFFVVNLRMLFFSYFINWIVGLGFAITIFFNLAMFLFLNFYLFPMETGAQLYGTYSVLWGGSGLGTGWFSIIVLIFLALSPDFILRALSDQGWQWRLEALRYEEEERALQEKTLCQTKPKTRPTKPEEQVTRSSRRTDTVDELDESQLAKETNSYTNPTFDWSNGEANGSVSQPHVIPRKARLHIEELFEHGPIEPAPEVRSHRLLEYVQAPPTQSTSAAPQTERERRGRLSSHVSFGQPDTTISRM</sequence>
<evidence type="ECO:0000256" key="2">
    <source>
        <dbReference type="ARBA" id="ARBA00022692"/>
    </source>
</evidence>
<evidence type="ECO:0000256" key="7">
    <source>
        <dbReference type="ARBA" id="ARBA00022967"/>
    </source>
</evidence>
<feature type="compositionally biased region" description="Polar residues" evidence="10">
    <location>
        <begin position="863"/>
        <end position="872"/>
    </location>
</feature>
<evidence type="ECO:0000256" key="11">
    <source>
        <dbReference type="SAM" id="Phobius"/>
    </source>
</evidence>
<dbReference type="GO" id="GO:0005783">
    <property type="term" value="C:endoplasmic reticulum"/>
    <property type="evidence" value="ECO:0007669"/>
    <property type="project" value="TreeGrafter"/>
</dbReference>
<evidence type="ECO:0000256" key="4">
    <source>
        <dbReference type="ARBA" id="ARBA00022741"/>
    </source>
</evidence>
<name>A0A504Y7S7_FASGI</name>
<evidence type="ECO:0000256" key="3">
    <source>
        <dbReference type="ARBA" id="ARBA00022723"/>
    </source>
</evidence>
<reference evidence="13 14" key="1">
    <citation type="submission" date="2019-04" db="EMBL/GenBank/DDBJ databases">
        <title>Annotation for the trematode Fasciola gigantica.</title>
        <authorList>
            <person name="Choi Y.-J."/>
        </authorList>
    </citation>
    <scope>NUCLEOTIDE SEQUENCE [LARGE SCALE GENOMIC DNA]</scope>
    <source>
        <strain evidence="13">Uganda_cow_1</strain>
    </source>
</reference>
<evidence type="ECO:0000256" key="8">
    <source>
        <dbReference type="ARBA" id="ARBA00022989"/>
    </source>
</evidence>
<dbReference type="Pfam" id="PF16212">
    <property type="entry name" value="PhoLip_ATPase_C"/>
    <property type="match status" value="1"/>
</dbReference>
<dbReference type="Proteomes" id="UP000316759">
    <property type="component" value="Unassembled WGS sequence"/>
</dbReference>
<dbReference type="SUPFAM" id="SSF81665">
    <property type="entry name" value="Calcium ATPase, transmembrane domain M"/>
    <property type="match status" value="1"/>
</dbReference>
<dbReference type="PANTHER" id="PTHR24092:SF175">
    <property type="entry name" value="PHOSPHOLIPID-TRANSPORTING ATPASE"/>
    <property type="match status" value="1"/>
</dbReference>
<keyword evidence="2 11" id="KW-0812">Transmembrane</keyword>
<organism evidence="13 14">
    <name type="scientific">Fasciola gigantica</name>
    <name type="common">Giant liver fluke</name>
    <dbReference type="NCBI Taxonomy" id="46835"/>
    <lineage>
        <taxon>Eukaryota</taxon>
        <taxon>Metazoa</taxon>
        <taxon>Spiralia</taxon>
        <taxon>Lophotrochozoa</taxon>
        <taxon>Platyhelminthes</taxon>
        <taxon>Trematoda</taxon>
        <taxon>Digenea</taxon>
        <taxon>Plagiorchiida</taxon>
        <taxon>Echinostomata</taxon>
        <taxon>Echinostomatoidea</taxon>
        <taxon>Fasciolidae</taxon>
        <taxon>Fasciola</taxon>
    </lineage>
</organism>
<keyword evidence="3" id="KW-0479">Metal-binding</keyword>
<feature type="transmembrane region" description="Helical" evidence="11">
    <location>
        <begin position="708"/>
        <end position="730"/>
    </location>
</feature>
<dbReference type="CDD" id="cd06174">
    <property type="entry name" value="MFS"/>
    <property type="match status" value="1"/>
</dbReference>
<feature type="region of interest" description="Disordered" evidence="10">
    <location>
        <begin position="862"/>
        <end position="898"/>
    </location>
</feature>
<comment type="subcellular location">
    <subcellularLocation>
        <location evidence="1">Membrane</location>
        <topology evidence="1">Multi-pass membrane protein</topology>
    </subcellularLocation>
</comment>
<keyword evidence="14" id="KW-1185">Reference proteome</keyword>
<keyword evidence="8 11" id="KW-1133">Transmembrane helix</keyword>
<feature type="transmembrane region" description="Helical" evidence="11">
    <location>
        <begin position="499"/>
        <end position="519"/>
    </location>
</feature>
<feature type="transmembrane region" description="Helical" evidence="11">
    <location>
        <begin position="637"/>
        <end position="658"/>
    </location>
</feature>
<evidence type="ECO:0000313" key="13">
    <source>
        <dbReference type="EMBL" id="TPP56189.1"/>
    </source>
</evidence>
<proteinExistence type="predicted"/>
<dbReference type="GO" id="GO:0140326">
    <property type="term" value="F:ATPase-coupled intramembrane lipid transporter activity"/>
    <property type="evidence" value="ECO:0007669"/>
    <property type="project" value="TreeGrafter"/>
</dbReference>
<dbReference type="Gene3D" id="3.40.1110.10">
    <property type="entry name" value="Calcium-transporting ATPase, cytoplasmic domain N"/>
    <property type="match status" value="1"/>
</dbReference>
<feature type="transmembrane region" description="Helical" evidence="11">
    <location>
        <begin position="665"/>
        <end position="688"/>
    </location>
</feature>
<dbReference type="PANTHER" id="PTHR24092">
    <property type="entry name" value="PROBABLE PHOSPHOLIPID-TRANSPORTING ATPASE"/>
    <property type="match status" value="1"/>
</dbReference>
<protein>
    <submittedName>
        <fullName evidence="13">Phospholipid-transporting ATPase</fullName>
    </submittedName>
</protein>
<dbReference type="InterPro" id="IPR023298">
    <property type="entry name" value="ATPase_P-typ_TM_dom_sf"/>
</dbReference>
<dbReference type="GO" id="GO:0005524">
    <property type="term" value="F:ATP binding"/>
    <property type="evidence" value="ECO:0007669"/>
    <property type="project" value="UniProtKB-KW"/>
</dbReference>
<evidence type="ECO:0000256" key="1">
    <source>
        <dbReference type="ARBA" id="ARBA00004141"/>
    </source>
</evidence>
<dbReference type="EMBL" id="SUNJ01014893">
    <property type="protein sequence ID" value="TPP56189.1"/>
    <property type="molecule type" value="Genomic_DNA"/>
</dbReference>
<keyword evidence="5" id="KW-0067">ATP-binding</keyword>
<evidence type="ECO:0000256" key="9">
    <source>
        <dbReference type="ARBA" id="ARBA00023136"/>
    </source>
</evidence>